<dbReference type="RefSeq" id="XP_018010628.1">
    <property type="nucleotide sequence ID" value="XM_018155139.2"/>
</dbReference>
<dbReference type="CDD" id="cd22212">
    <property type="entry name" value="NDFIP-like"/>
    <property type="match status" value="1"/>
</dbReference>
<evidence type="ECO:0000313" key="8">
    <source>
        <dbReference type="RefSeq" id="XP_018010628.1"/>
    </source>
</evidence>
<gene>
    <name evidence="8" type="primary">LOC108668016</name>
</gene>
<evidence type="ECO:0000313" key="7">
    <source>
        <dbReference type="Proteomes" id="UP000694843"/>
    </source>
</evidence>
<dbReference type="GO" id="GO:0030001">
    <property type="term" value="P:metal ion transport"/>
    <property type="evidence" value="ECO:0007669"/>
    <property type="project" value="InterPro"/>
</dbReference>
<dbReference type="GeneID" id="108668016"/>
<dbReference type="CTD" id="326197"/>
<dbReference type="GO" id="GO:0005794">
    <property type="term" value="C:Golgi apparatus"/>
    <property type="evidence" value="ECO:0007669"/>
    <property type="project" value="TreeGrafter"/>
</dbReference>
<keyword evidence="4 6" id="KW-0472">Membrane</keyword>
<feature type="region of interest" description="Disordered" evidence="5">
    <location>
        <begin position="136"/>
        <end position="155"/>
    </location>
</feature>
<organism evidence="7 8">
    <name type="scientific">Hyalella azteca</name>
    <name type="common">Amphipod</name>
    <dbReference type="NCBI Taxonomy" id="294128"/>
    <lineage>
        <taxon>Eukaryota</taxon>
        <taxon>Metazoa</taxon>
        <taxon>Ecdysozoa</taxon>
        <taxon>Arthropoda</taxon>
        <taxon>Crustacea</taxon>
        <taxon>Multicrustacea</taxon>
        <taxon>Malacostraca</taxon>
        <taxon>Eumalacostraca</taxon>
        <taxon>Peracarida</taxon>
        <taxon>Amphipoda</taxon>
        <taxon>Senticaudata</taxon>
        <taxon>Talitrida</taxon>
        <taxon>Talitroidea</taxon>
        <taxon>Hyalellidae</taxon>
        <taxon>Hyalella</taxon>
    </lineage>
</organism>
<feature type="transmembrane region" description="Helical" evidence="6">
    <location>
        <begin position="167"/>
        <end position="191"/>
    </location>
</feature>
<dbReference type="PANTHER" id="PTHR13396:SF5">
    <property type="entry name" value="NEDD4 FAMILY INTERACTING PROTEIN"/>
    <property type="match status" value="1"/>
</dbReference>
<feature type="compositionally biased region" description="Acidic residues" evidence="5">
    <location>
        <begin position="13"/>
        <end position="23"/>
    </location>
</feature>
<dbReference type="Proteomes" id="UP000694843">
    <property type="component" value="Unplaced"/>
</dbReference>
<dbReference type="PANTHER" id="PTHR13396">
    <property type="entry name" value="NEDD4 FAMILY INTERACTING PROTEIN 1/2"/>
    <property type="match status" value="1"/>
</dbReference>
<dbReference type="Pfam" id="PF10176">
    <property type="entry name" value="NEDD4_Bsd2"/>
    <property type="match status" value="1"/>
</dbReference>
<feature type="transmembrane region" description="Helical" evidence="6">
    <location>
        <begin position="198"/>
        <end position="216"/>
    </location>
</feature>
<keyword evidence="2 6" id="KW-0812">Transmembrane</keyword>
<proteinExistence type="predicted"/>
<feature type="compositionally biased region" description="Polar residues" evidence="5">
    <location>
        <begin position="35"/>
        <end position="44"/>
    </location>
</feature>
<feature type="region of interest" description="Disordered" evidence="5">
    <location>
        <begin position="1"/>
        <end position="44"/>
    </location>
</feature>
<dbReference type="OrthoDB" id="10003116at2759"/>
<evidence type="ECO:0000256" key="6">
    <source>
        <dbReference type="SAM" id="Phobius"/>
    </source>
</evidence>
<keyword evidence="7" id="KW-1185">Reference proteome</keyword>
<comment type="subcellular location">
    <subcellularLocation>
        <location evidence="1">Membrane</location>
        <topology evidence="1">Multi-pass membrane protein</topology>
    </subcellularLocation>
</comment>
<dbReference type="OMA" id="FASHENS"/>
<name>A0A8B7NAL4_HYAAZ</name>
<evidence type="ECO:0000256" key="2">
    <source>
        <dbReference type="ARBA" id="ARBA00022692"/>
    </source>
</evidence>
<dbReference type="GO" id="GO:0050699">
    <property type="term" value="F:WW domain binding"/>
    <property type="evidence" value="ECO:0007669"/>
    <property type="project" value="TreeGrafter"/>
</dbReference>
<dbReference type="GO" id="GO:0005783">
    <property type="term" value="C:endoplasmic reticulum"/>
    <property type="evidence" value="ECO:0007669"/>
    <property type="project" value="TreeGrafter"/>
</dbReference>
<dbReference type="KEGG" id="hazt:108668016"/>
<keyword evidence="3 6" id="KW-1133">Transmembrane helix</keyword>
<protein>
    <submittedName>
        <fullName evidence="8">NEDD4 family-interacting protein 1-like</fullName>
    </submittedName>
</protein>
<sequence length="270" mass="29042">MPSFQRYGRLSDGMEELSEEDSSSEQCALLAANADSGQAQAEQPPTVSIVTVGAPSLPQATEELGPPKVDMSAPPPYSECNDGHSTIVAIDGPMCNISLSGAGLSGDLAGIEPPSYEEVQRIKAVEAQLESGDHILMPPHTTMADGETSDSSECGRGTQEDLLGTDMLFFLSFAAAFLFNWVGFVVLVCFCHSVAGRSGALAGFGLSLAKWALIMRHSSMLAKEANNWLLWLIMLLGVVISMRAVLQYVTAKREWQRASVATRNRFLLFH</sequence>
<evidence type="ECO:0000256" key="1">
    <source>
        <dbReference type="ARBA" id="ARBA00004141"/>
    </source>
</evidence>
<accession>A0A8B7NAL4</accession>
<dbReference type="GO" id="GO:0016020">
    <property type="term" value="C:membrane"/>
    <property type="evidence" value="ECO:0007669"/>
    <property type="project" value="UniProtKB-SubCell"/>
</dbReference>
<dbReference type="InterPro" id="IPR019325">
    <property type="entry name" value="NEDD4/Bsd2"/>
</dbReference>
<dbReference type="GO" id="GO:0031398">
    <property type="term" value="P:positive regulation of protein ubiquitination"/>
    <property type="evidence" value="ECO:0007669"/>
    <property type="project" value="TreeGrafter"/>
</dbReference>
<feature type="transmembrane region" description="Helical" evidence="6">
    <location>
        <begin position="228"/>
        <end position="246"/>
    </location>
</feature>
<dbReference type="GO" id="GO:0007034">
    <property type="term" value="P:vacuolar transport"/>
    <property type="evidence" value="ECO:0007669"/>
    <property type="project" value="InterPro"/>
</dbReference>
<evidence type="ECO:0000256" key="4">
    <source>
        <dbReference type="ARBA" id="ARBA00023136"/>
    </source>
</evidence>
<reference evidence="8" key="1">
    <citation type="submission" date="2025-08" db="UniProtKB">
        <authorList>
            <consortium name="RefSeq"/>
        </authorList>
    </citation>
    <scope>IDENTIFICATION</scope>
    <source>
        <tissue evidence="8">Whole organism</tissue>
    </source>
</reference>
<dbReference type="AlphaFoldDB" id="A0A8B7NAL4"/>
<dbReference type="GO" id="GO:0006511">
    <property type="term" value="P:ubiquitin-dependent protein catabolic process"/>
    <property type="evidence" value="ECO:0007669"/>
    <property type="project" value="TreeGrafter"/>
</dbReference>
<dbReference type="GO" id="GO:0048471">
    <property type="term" value="C:perinuclear region of cytoplasm"/>
    <property type="evidence" value="ECO:0007669"/>
    <property type="project" value="TreeGrafter"/>
</dbReference>
<evidence type="ECO:0000256" key="5">
    <source>
        <dbReference type="SAM" id="MobiDB-lite"/>
    </source>
</evidence>
<evidence type="ECO:0000256" key="3">
    <source>
        <dbReference type="ARBA" id="ARBA00022989"/>
    </source>
</evidence>